<dbReference type="EMBL" id="LTAZ01000004">
    <property type="protein sequence ID" value="KYH26734.1"/>
    <property type="molecule type" value="Genomic_DNA"/>
</dbReference>
<proteinExistence type="predicted"/>
<accession>A0A151AGM0</accession>
<comment type="caution">
    <text evidence="1">The sequence shown here is derived from an EMBL/GenBank/DDBJ whole genome shotgun (WGS) entry which is preliminary data.</text>
</comment>
<dbReference type="AlphaFoldDB" id="A0A151AGM0"/>
<evidence type="ECO:0000313" key="2">
    <source>
        <dbReference type="Proteomes" id="UP000075321"/>
    </source>
</evidence>
<gene>
    <name evidence="1" type="ORF">HAPAU_18380</name>
</gene>
<name>A0A151AGM0_9EURY</name>
<reference evidence="1 2" key="1">
    <citation type="submission" date="2016-02" db="EMBL/GenBank/DDBJ databases">
        <title>Genome sequence of Halalkalicoccus paucihalophilus DSM 24557.</title>
        <authorList>
            <person name="Poehlein A."/>
            <person name="Daniel R."/>
        </authorList>
    </citation>
    <scope>NUCLEOTIDE SEQUENCE [LARGE SCALE GENOMIC DNA]</scope>
    <source>
        <strain evidence="1 2">DSM 24557</strain>
    </source>
</reference>
<organism evidence="1 2">
    <name type="scientific">Halalkalicoccus paucihalophilus</name>
    <dbReference type="NCBI Taxonomy" id="1008153"/>
    <lineage>
        <taxon>Archaea</taxon>
        <taxon>Methanobacteriati</taxon>
        <taxon>Methanobacteriota</taxon>
        <taxon>Stenosarchaea group</taxon>
        <taxon>Halobacteria</taxon>
        <taxon>Halobacteriales</taxon>
        <taxon>Halococcaceae</taxon>
        <taxon>Halalkalicoccus</taxon>
    </lineage>
</organism>
<dbReference type="RefSeq" id="WP_066381684.1">
    <property type="nucleotide sequence ID" value="NZ_LTAZ01000004.1"/>
</dbReference>
<dbReference type="Proteomes" id="UP000075321">
    <property type="component" value="Unassembled WGS sequence"/>
</dbReference>
<keyword evidence="2" id="KW-1185">Reference proteome</keyword>
<evidence type="ECO:0000313" key="1">
    <source>
        <dbReference type="EMBL" id="KYH26734.1"/>
    </source>
</evidence>
<dbReference type="OrthoDB" id="204416at2157"/>
<protein>
    <submittedName>
        <fullName evidence="1">Uncharacterized protein</fullName>
    </submittedName>
</protein>
<sequence length="226" mass="24419">MSTTLSSLPNPEYVRTLPELTLVGVVHDHPASVARVEAVIRDSGPETLALELPPLAIPLYRTYATDAEFPSNAGGEMSAAIRASTASIVGIDGPSSGFSRAFYRYIEREHLDSGTLERLYESVRTASKRAFRCRLAATAIGRRLELEGERPFTYDCDPAAGLVELAADERSYVSMARSATAFSPPHVAHRDAICEECMAKALCELSGPIVAVVGIDHLEGLVSRLR</sequence>